<dbReference type="PRINTS" id="PR01407">
    <property type="entry name" value="BUTYPHLNCDUF"/>
</dbReference>
<evidence type="ECO:0000256" key="5">
    <source>
        <dbReference type="ARBA" id="ARBA00022859"/>
    </source>
</evidence>
<dbReference type="PROSITE" id="PS50188">
    <property type="entry name" value="B302_SPRY"/>
    <property type="match status" value="1"/>
</dbReference>
<dbReference type="Gene3D" id="2.60.120.920">
    <property type="match status" value="1"/>
</dbReference>
<dbReference type="Gene3D" id="4.10.830.40">
    <property type="match status" value="1"/>
</dbReference>
<dbReference type="SMART" id="SM00449">
    <property type="entry name" value="SPRY"/>
    <property type="match status" value="1"/>
</dbReference>
<protein>
    <recommendedName>
        <fullName evidence="12">Tripartite motif containing 25</fullName>
    </recommendedName>
</protein>
<dbReference type="InterPro" id="IPR013320">
    <property type="entry name" value="ConA-like_dom_sf"/>
</dbReference>
<dbReference type="PROSITE" id="PS00518">
    <property type="entry name" value="ZF_RING_1"/>
    <property type="match status" value="1"/>
</dbReference>
<dbReference type="Pfam" id="PF00622">
    <property type="entry name" value="SPRY"/>
    <property type="match status" value="1"/>
</dbReference>
<dbReference type="PANTHER" id="PTHR25465">
    <property type="entry name" value="B-BOX DOMAIN CONTAINING"/>
    <property type="match status" value="1"/>
</dbReference>
<feature type="domain" description="B30.2/SPRY" evidence="9">
    <location>
        <begin position="358"/>
        <end position="553"/>
    </location>
</feature>
<evidence type="ECO:0000256" key="6">
    <source>
        <dbReference type="PROSITE-ProRule" id="PRU00024"/>
    </source>
</evidence>
<keyword evidence="2" id="KW-0479">Metal-binding</keyword>
<dbReference type="InterPro" id="IPR006574">
    <property type="entry name" value="PRY"/>
</dbReference>
<keyword evidence="11" id="KW-1185">Reference proteome</keyword>
<dbReference type="GO" id="GO:0008270">
    <property type="term" value="F:zinc ion binding"/>
    <property type="evidence" value="ECO:0007669"/>
    <property type="project" value="UniProtKB-KW"/>
</dbReference>
<dbReference type="InterPro" id="IPR051051">
    <property type="entry name" value="E3_ubiq-ligase_TRIM/RNF"/>
</dbReference>
<keyword evidence="1" id="KW-0399">Innate immunity</keyword>
<accession>A0A3B3S280</accession>
<dbReference type="InterPro" id="IPR003877">
    <property type="entry name" value="SPRY_dom"/>
</dbReference>
<dbReference type="Pfam" id="PF13445">
    <property type="entry name" value="zf-RING_UBOX"/>
    <property type="match status" value="1"/>
</dbReference>
<dbReference type="InterPro" id="IPR043136">
    <property type="entry name" value="B30.2/SPRY_sf"/>
</dbReference>
<dbReference type="Gene3D" id="3.30.160.60">
    <property type="entry name" value="Classic Zinc Finger"/>
    <property type="match status" value="1"/>
</dbReference>
<name>A0A3B3S280_9TELE</name>
<evidence type="ECO:0000259" key="7">
    <source>
        <dbReference type="PROSITE" id="PS50089"/>
    </source>
</evidence>
<dbReference type="SUPFAM" id="SSF49899">
    <property type="entry name" value="Concanavalin A-like lectins/glucanases"/>
    <property type="match status" value="1"/>
</dbReference>
<dbReference type="SUPFAM" id="SSF57850">
    <property type="entry name" value="RING/U-box"/>
    <property type="match status" value="1"/>
</dbReference>
<dbReference type="Proteomes" id="UP000261540">
    <property type="component" value="Unplaced"/>
</dbReference>
<proteinExistence type="predicted"/>
<dbReference type="InterPro" id="IPR001870">
    <property type="entry name" value="B30.2/SPRY"/>
</dbReference>
<dbReference type="InterPro" id="IPR001841">
    <property type="entry name" value="Znf_RING"/>
</dbReference>
<feature type="domain" description="B box-type" evidence="8">
    <location>
        <begin position="184"/>
        <end position="225"/>
    </location>
</feature>
<evidence type="ECO:0008006" key="12">
    <source>
        <dbReference type="Google" id="ProtNLM"/>
    </source>
</evidence>
<dbReference type="SMART" id="SM00184">
    <property type="entry name" value="RING"/>
    <property type="match status" value="1"/>
</dbReference>
<evidence type="ECO:0000256" key="3">
    <source>
        <dbReference type="ARBA" id="ARBA00022771"/>
    </source>
</evidence>
<dbReference type="Pfam" id="PF13765">
    <property type="entry name" value="PRY"/>
    <property type="match status" value="1"/>
</dbReference>
<evidence type="ECO:0000256" key="2">
    <source>
        <dbReference type="ARBA" id="ARBA00022723"/>
    </source>
</evidence>
<sequence length="554" mass="62541">MCPEIYIFPMSEIQLPFLSTSRETSCVPSIGTMDSLTSSPVLHDSHSYTINLLAQELTCPICLQLFSEPVMLPCAHNYCVSCIQSATDSEKGPHRCPECRQEYHGIKDIQKNLKLCNIIESYKITTGKGQDMNTVQCDYCLPIRKPAFKTCLKCEISLCTDHLQAHAKKMSFRNHTLVEPLSDLNSQKCLSHSKNLEFYCATDAAFLCASCFIEGTHYGHDIHNFESAGAEMRCILRADLKLAKEKLQMTSILLQKSLGEEMAFADASDHLTVKALGILDSMINQLNGYKCRLSKQLEEEHACKQESWQANRSQMTKQQSLLKDIQEQAESVLAETDQCLFVHQFLSIKSQLKEALDSNVDMPAPPTVDTRHLCALTRTDELKTDMTMLLLLSNDLRTVKYNAGKQVYPEHPERFQAAPQVLCSQGFSGGEHVWVVEVGQCMWSVGVCYPSVPRRGDHSRLGHNSISWRLQWKNKKLTACHASSTVTLPVTIPPLRLEMALDYSRGTLCFHSIKGRREHLHTFTAKFQEMVYPAFAIHSTNSESWITLQKQYAN</sequence>
<evidence type="ECO:0000313" key="11">
    <source>
        <dbReference type="Proteomes" id="UP000261540"/>
    </source>
</evidence>
<organism evidence="10 11">
    <name type="scientific">Paramormyrops kingsleyae</name>
    <dbReference type="NCBI Taxonomy" id="1676925"/>
    <lineage>
        <taxon>Eukaryota</taxon>
        <taxon>Metazoa</taxon>
        <taxon>Chordata</taxon>
        <taxon>Craniata</taxon>
        <taxon>Vertebrata</taxon>
        <taxon>Euteleostomi</taxon>
        <taxon>Actinopterygii</taxon>
        <taxon>Neopterygii</taxon>
        <taxon>Teleostei</taxon>
        <taxon>Osteoglossocephala</taxon>
        <taxon>Osteoglossomorpha</taxon>
        <taxon>Osteoglossiformes</taxon>
        <taxon>Mormyridae</taxon>
        <taxon>Paramormyrops</taxon>
    </lineage>
</organism>
<dbReference type="PROSITE" id="PS50119">
    <property type="entry name" value="ZF_BBOX"/>
    <property type="match status" value="1"/>
</dbReference>
<dbReference type="PANTHER" id="PTHR25465:SF73">
    <property type="entry name" value="E3 UBIQUITIN_ISG15 LIGASE TRIM25 ISOFORM X1"/>
    <property type="match status" value="1"/>
</dbReference>
<evidence type="ECO:0000313" key="10">
    <source>
        <dbReference type="Ensembl" id="ENSPKIP00000024844.1"/>
    </source>
</evidence>
<dbReference type="InterPro" id="IPR003879">
    <property type="entry name" value="Butyrophylin_SPRY"/>
</dbReference>
<keyword evidence="4" id="KW-0862">Zinc</keyword>
<evidence type="ECO:0000259" key="9">
    <source>
        <dbReference type="PROSITE" id="PS50188"/>
    </source>
</evidence>
<dbReference type="STRING" id="1676925.ENSPKIP00000024844"/>
<evidence type="ECO:0000256" key="1">
    <source>
        <dbReference type="ARBA" id="ARBA00022588"/>
    </source>
</evidence>
<dbReference type="GeneTree" id="ENSGT00980000198821"/>
<dbReference type="InterPro" id="IPR017907">
    <property type="entry name" value="Znf_RING_CS"/>
</dbReference>
<evidence type="ECO:0000259" key="8">
    <source>
        <dbReference type="PROSITE" id="PS50119"/>
    </source>
</evidence>
<dbReference type="AlphaFoldDB" id="A0A3B3S280"/>
<dbReference type="Gene3D" id="3.30.40.10">
    <property type="entry name" value="Zinc/RING finger domain, C3HC4 (zinc finger)"/>
    <property type="match status" value="1"/>
</dbReference>
<dbReference type="InterPro" id="IPR013083">
    <property type="entry name" value="Znf_RING/FYVE/PHD"/>
</dbReference>
<dbReference type="Pfam" id="PF00643">
    <property type="entry name" value="zf-B_box"/>
    <property type="match status" value="1"/>
</dbReference>
<reference evidence="10" key="1">
    <citation type="submission" date="2025-08" db="UniProtKB">
        <authorList>
            <consortium name="Ensembl"/>
        </authorList>
    </citation>
    <scope>IDENTIFICATION</scope>
</reference>
<dbReference type="SUPFAM" id="SSF57845">
    <property type="entry name" value="B-box zinc-binding domain"/>
    <property type="match status" value="1"/>
</dbReference>
<dbReference type="PROSITE" id="PS50089">
    <property type="entry name" value="ZF_RING_2"/>
    <property type="match status" value="1"/>
</dbReference>
<keyword evidence="3 6" id="KW-0863">Zinc-finger</keyword>
<feature type="domain" description="RING-type" evidence="7">
    <location>
        <begin position="59"/>
        <end position="100"/>
    </location>
</feature>
<dbReference type="InterPro" id="IPR027370">
    <property type="entry name" value="Znf-RING_euk"/>
</dbReference>
<reference evidence="10" key="2">
    <citation type="submission" date="2025-09" db="UniProtKB">
        <authorList>
            <consortium name="Ensembl"/>
        </authorList>
    </citation>
    <scope>IDENTIFICATION</scope>
</reference>
<dbReference type="Ensembl" id="ENSPKIT00000005565.1">
    <property type="protein sequence ID" value="ENSPKIP00000024844.1"/>
    <property type="gene ID" value="ENSPKIG00000007936.1"/>
</dbReference>
<dbReference type="SMART" id="SM00589">
    <property type="entry name" value="PRY"/>
    <property type="match status" value="1"/>
</dbReference>
<keyword evidence="5" id="KW-0391">Immunity</keyword>
<dbReference type="GO" id="GO:0005737">
    <property type="term" value="C:cytoplasm"/>
    <property type="evidence" value="ECO:0007669"/>
    <property type="project" value="UniProtKB-ARBA"/>
</dbReference>
<dbReference type="SMART" id="SM00336">
    <property type="entry name" value="BBOX"/>
    <property type="match status" value="2"/>
</dbReference>
<dbReference type="InterPro" id="IPR000315">
    <property type="entry name" value="Znf_B-box"/>
</dbReference>
<dbReference type="GO" id="GO:0045087">
    <property type="term" value="P:innate immune response"/>
    <property type="evidence" value="ECO:0007669"/>
    <property type="project" value="UniProtKB-KW"/>
</dbReference>
<evidence type="ECO:0000256" key="4">
    <source>
        <dbReference type="ARBA" id="ARBA00022833"/>
    </source>
</evidence>